<reference evidence="1 2" key="1">
    <citation type="submission" date="2021-04" db="EMBL/GenBank/DDBJ databases">
        <authorList>
            <person name="Bliznina A."/>
        </authorList>
    </citation>
    <scope>NUCLEOTIDE SEQUENCE [LARGE SCALE GENOMIC DNA]</scope>
</reference>
<accession>A0ABN7SMU1</accession>
<organism evidence="1 2">
    <name type="scientific">Oikopleura dioica</name>
    <name type="common">Tunicate</name>
    <dbReference type="NCBI Taxonomy" id="34765"/>
    <lineage>
        <taxon>Eukaryota</taxon>
        <taxon>Metazoa</taxon>
        <taxon>Chordata</taxon>
        <taxon>Tunicata</taxon>
        <taxon>Appendicularia</taxon>
        <taxon>Copelata</taxon>
        <taxon>Oikopleuridae</taxon>
        <taxon>Oikopleura</taxon>
    </lineage>
</organism>
<dbReference type="EMBL" id="OU015566">
    <property type="protein sequence ID" value="CAG5102217.1"/>
    <property type="molecule type" value="Genomic_DNA"/>
</dbReference>
<dbReference type="InterPro" id="IPR000048">
    <property type="entry name" value="IQ_motif_EF-hand-BS"/>
</dbReference>
<dbReference type="Pfam" id="PF00612">
    <property type="entry name" value="IQ"/>
    <property type="match status" value="2"/>
</dbReference>
<dbReference type="Proteomes" id="UP001158576">
    <property type="component" value="Chromosome 1"/>
</dbReference>
<evidence type="ECO:0000313" key="1">
    <source>
        <dbReference type="EMBL" id="CAG5102217.1"/>
    </source>
</evidence>
<protein>
    <submittedName>
        <fullName evidence="1">Oidioi.mRNA.OKI2018_I69.chr1.g196.t1.cds</fullName>
    </submittedName>
</protein>
<dbReference type="Gene3D" id="1.20.5.190">
    <property type="match status" value="1"/>
</dbReference>
<gene>
    <name evidence="1" type="ORF">OKIOD_LOCUS8961</name>
</gene>
<keyword evidence="2" id="KW-1185">Reference proteome</keyword>
<proteinExistence type="predicted"/>
<sequence>MEENGLKEDHFNLRIKYRASQRFSTASNTLTKFTEKASKRKNDLSKEDAAKVIQRQWRVFSQKKKFLKEINDEFFNEEKVRVQKMELQLETMKFEMKMEAYLTELEDLDFFFKNAEKRRNAAAFKIQHAWRSYLRRKTAS</sequence>
<name>A0ABN7SMU1_OIKDI</name>
<dbReference type="PROSITE" id="PS50096">
    <property type="entry name" value="IQ"/>
    <property type="match status" value="1"/>
</dbReference>
<evidence type="ECO:0000313" key="2">
    <source>
        <dbReference type="Proteomes" id="UP001158576"/>
    </source>
</evidence>